<organism evidence="1 2">
    <name type="scientific">Quercus suber</name>
    <name type="common">Cork oak</name>
    <dbReference type="NCBI Taxonomy" id="58331"/>
    <lineage>
        <taxon>Eukaryota</taxon>
        <taxon>Viridiplantae</taxon>
        <taxon>Streptophyta</taxon>
        <taxon>Embryophyta</taxon>
        <taxon>Tracheophyta</taxon>
        <taxon>Spermatophyta</taxon>
        <taxon>Magnoliopsida</taxon>
        <taxon>eudicotyledons</taxon>
        <taxon>Gunneridae</taxon>
        <taxon>Pentapetalae</taxon>
        <taxon>rosids</taxon>
        <taxon>fabids</taxon>
        <taxon>Fagales</taxon>
        <taxon>Fagaceae</taxon>
        <taxon>Quercus</taxon>
    </lineage>
</organism>
<keyword evidence="2" id="KW-1185">Reference proteome</keyword>
<evidence type="ECO:0000313" key="2">
    <source>
        <dbReference type="Proteomes" id="UP000237347"/>
    </source>
</evidence>
<proteinExistence type="predicted"/>
<accession>A0AAW0LY24</accession>
<protein>
    <submittedName>
        <fullName evidence="1">Uncharacterized protein</fullName>
    </submittedName>
</protein>
<dbReference type="EMBL" id="PKMF04000035">
    <property type="protein sequence ID" value="KAK7856623.1"/>
    <property type="molecule type" value="Genomic_DNA"/>
</dbReference>
<dbReference type="Proteomes" id="UP000237347">
    <property type="component" value="Unassembled WGS sequence"/>
</dbReference>
<name>A0AAW0LY24_QUESU</name>
<evidence type="ECO:0000313" key="1">
    <source>
        <dbReference type="EMBL" id="KAK7856623.1"/>
    </source>
</evidence>
<sequence>MPSCIFLHNWSDYLC</sequence>
<reference evidence="1 2" key="1">
    <citation type="journal article" date="2018" name="Sci. Data">
        <title>The draft genome sequence of cork oak.</title>
        <authorList>
            <person name="Ramos A.M."/>
            <person name="Usie A."/>
            <person name="Barbosa P."/>
            <person name="Barros P.M."/>
            <person name="Capote T."/>
            <person name="Chaves I."/>
            <person name="Simoes F."/>
            <person name="Abreu I."/>
            <person name="Carrasquinho I."/>
            <person name="Faro C."/>
            <person name="Guimaraes J.B."/>
            <person name="Mendonca D."/>
            <person name="Nobrega F."/>
            <person name="Rodrigues L."/>
            <person name="Saibo N.J.M."/>
            <person name="Varela M.C."/>
            <person name="Egas C."/>
            <person name="Matos J."/>
            <person name="Miguel C.M."/>
            <person name="Oliveira M.M."/>
            <person name="Ricardo C.P."/>
            <person name="Goncalves S."/>
        </authorList>
    </citation>
    <scope>NUCLEOTIDE SEQUENCE [LARGE SCALE GENOMIC DNA]</scope>
    <source>
        <strain evidence="2">cv. HL8</strain>
    </source>
</reference>
<gene>
    <name evidence="1" type="ORF">CFP56_022643</name>
</gene>
<comment type="caution">
    <text evidence="1">The sequence shown here is derived from an EMBL/GenBank/DDBJ whole genome shotgun (WGS) entry which is preliminary data.</text>
</comment>